<evidence type="ECO:0008006" key="3">
    <source>
        <dbReference type="Google" id="ProtNLM"/>
    </source>
</evidence>
<dbReference type="InterPro" id="IPR023635">
    <property type="entry name" value="Peptide_deformylase"/>
</dbReference>
<dbReference type="NCBIfam" id="TIGR00079">
    <property type="entry name" value="pept_deformyl"/>
    <property type="match status" value="1"/>
</dbReference>
<evidence type="ECO:0000256" key="1">
    <source>
        <dbReference type="ARBA" id="ARBA00010759"/>
    </source>
</evidence>
<sequence>MDIVHYGDPILRKKCSPVSNFSMLGSLVDDLFDSMYEAEGIGLAANQVGLDMNLFVIHITDTDEDDTPRVFINGEIIVSRGECDFPEGCLSIPQVSLDIARPETIIFRYQGLDEEWREEEFNGLLGRAIQHEIDHLNGILIIDRVSSLEKMKINKELIEIKINSDKKMSKRSLEKRFVL</sequence>
<organism evidence="2">
    <name type="scientific">marine metagenome</name>
    <dbReference type="NCBI Taxonomy" id="408172"/>
    <lineage>
        <taxon>unclassified sequences</taxon>
        <taxon>metagenomes</taxon>
        <taxon>ecological metagenomes</taxon>
    </lineage>
</organism>
<dbReference type="Gene3D" id="3.90.45.10">
    <property type="entry name" value="Peptide deformylase"/>
    <property type="match status" value="1"/>
</dbReference>
<gene>
    <name evidence="2" type="ORF">METZ01_LOCUS172716</name>
</gene>
<evidence type="ECO:0000313" key="2">
    <source>
        <dbReference type="EMBL" id="SVB19862.1"/>
    </source>
</evidence>
<dbReference type="PANTHER" id="PTHR10458:SF22">
    <property type="entry name" value="PEPTIDE DEFORMYLASE"/>
    <property type="match status" value="1"/>
</dbReference>
<proteinExistence type="inferred from homology"/>
<dbReference type="PANTHER" id="PTHR10458">
    <property type="entry name" value="PEPTIDE DEFORMYLASE"/>
    <property type="match status" value="1"/>
</dbReference>
<dbReference type="PRINTS" id="PR01576">
    <property type="entry name" value="PDEFORMYLASE"/>
</dbReference>
<protein>
    <recommendedName>
        <fullName evidence="3">Peptide deformylase</fullName>
    </recommendedName>
</protein>
<dbReference type="PIRSF" id="PIRSF004749">
    <property type="entry name" value="Pep_def"/>
    <property type="match status" value="1"/>
</dbReference>
<dbReference type="EMBL" id="UINC01032349">
    <property type="protein sequence ID" value="SVB19862.1"/>
    <property type="molecule type" value="Genomic_DNA"/>
</dbReference>
<dbReference type="GO" id="GO:0042586">
    <property type="term" value="F:peptide deformylase activity"/>
    <property type="evidence" value="ECO:0007669"/>
    <property type="project" value="InterPro"/>
</dbReference>
<reference evidence="2" key="1">
    <citation type="submission" date="2018-05" db="EMBL/GenBank/DDBJ databases">
        <authorList>
            <person name="Lanie J.A."/>
            <person name="Ng W.-L."/>
            <person name="Kazmierczak K.M."/>
            <person name="Andrzejewski T.M."/>
            <person name="Davidsen T.M."/>
            <person name="Wayne K.J."/>
            <person name="Tettelin H."/>
            <person name="Glass J.I."/>
            <person name="Rusch D."/>
            <person name="Podicherti R."/>
            <person name="Tsui H.-C.T."/>
            <person name="Winkler M.E."/>
        </authorList>
    </citation>
    <scope>NUCLEOTIDE SEQUENCE</scope>
</reference>
<comment type="similarity">
    <text evidence="1">Belongs to the polypeptide deformylase family.</text>
</comment>
<dbReference type="Pfam" id="PF01327">
    <property type="entry name" value="Pep_deformylase"/>
    <property type="match status" value="1"/>
</dbReference>
<name>A0A382C272_9ZZZZ</name>
<accession>A0A382C272</accession>
<dbReference type="CDD" id="cd00487">
    <property type="entry name" value="Pep_deformylase"/>
    <property type="match status" value="1"/>
</dbReference>
<dbReference type="AlphaFoldDB" id="A0A382C272"/>
<dbReference type="SUPFAM" id="SSF56420">
    <property type="entry name" value="Peptide deformylase"/>
    <property type="match status" value="1"/>
</dbReference>
<dbReference type="InterPro" id="IPR036821">
    <property type="entry name" value="Peptide_deformylase_sf"/>
</dbReference>
<dbReference type="HAMAP" id="MF_00163">
    <property type="entry name" value="Pep_deformylase"/>
    <property type="match status" value="1"/>
</dbReference>
<dbReference type="NCBIfam" id="NF001159">
    <property type="entry name" value="PRK00150.1-3"/>
    <property type="match status" value="1"/>
</dbReference>